<dbReference type="PANTHER" id="PTHR32114:SF2">
    <property type="entry name" value="ABC TRANSPORTER ABCH.3"/>
    <property type="match status" value="1"/>
</dbReference>
<dbReference type="InterPro" id="IPR027417">
    <property type="entry name" value="P-loop_NTPase"/>
</dbReference>
<dbReference type="EMBL" id="CP044016">
    <property type="protein sequence ID" value="QES88825.1"/>
    <property type="molecule type" value="Genomic_DNA"/>
</dbReference>
<feature type="coiled-coil region" evidence="1">
    <location>
        <begin position="509"/>
        <end position="536"/>
    </location>
</feature>
<dbReference type="RefSeq" id="WP_131329773.1">
    <property type="nucleotide sequence ID" value="NZ_CP044016.1"/>
</dbReference>
<dbReference type="Gene3D" id="3.40.50.300">
    <property type="entry name" value="P-loop containing nucleotide triphosphate hydrolases"/>
    <property type="match status" value="1"/>
</dbReference>
<keyword evidence="4" id="KW-1185">Reference proteome</keyword>
<dbReference type="OrthoDB" id="1698838at2"/>
<organism evidence="3 4">
    <name type="scientific">Rhizosphaericola mali</name>
    <dbReference type="NCBI Taxonomy" id="2545455"/>
    <lineage>
        <taxon>Bacteria</taxon>
        <taxon>Pseudomonadati</taxon>
        <taxon>Bacteroidota</taxon>
        <taxon>Chitinophagia</taxon>
        <taxon>Chitinophagales</taxon>
        <taxon>Chitinophagaceae</taxon>
        <taxon>Rhizosphaericola</taxon>
    </lineage>
</organism>
<proteinExistence type="predicted"/>
<name>A0A5P2G014_9BACT</name>
<dbReference type="Proteomes" id="UP000292424">
    <property type="component" value="Chromosome"/>
</dbReference>
<evidence type="ECO:0000259" key="2">
    <source>
        <dbReference type="Pfam" id="PF13476"/>
    </source>
</evidence>
<sequence>MEIKIHKIKITNFKGIKDLEIDFNGTTNIFGANGTGKTTVADAFSFLLFGKDTSDKKDFSIRPKNADGSDKTRIESEVYAEMEFDGEKHTFKHIFKENYVKKRGSKEEQFTGNEHLYFFDDVPMQLKEYKAKIDSFIQEETFKLVTNVNYFNSLSWQDRRKTLIAMAGNITNADVAYNNPAFQELLTKMGSKSMDEFARELAAKKKKSNDELKQIPTRIDELEKTKPEPINAIEIGNQISTLESEISHIEHQIYDSSEALKEQIKKSEHAQRLVFNKRNELREIEYGLKASLNSGSSDSQYQLRRLTTTVNDITNEIVHTKLSIDRYKDRIEELEQNKALKLNAFELESKKQLTFDDANFCCPTCKRAYEANDIEAKKVELQNNFKIQKNRNLDTIEADGLSLKKSIEDGKTLLAEKEQLLSDLQNKLDAAQIELDNAKAAQSEVKIKTIEGVLTASPEYQKLKAEIESDEQNIPKVDNLNTDHLQNQKRELVSQVDSFKAQLSTNSQIEKADARIKELSENESKLAQEVADFENLEFTMLEFQKAKMSYISDAINKYFEFVSFKMFDTQINGGETPTCITTIDGVPYNDANTASKINAGMDIINALSRFYNVSAPIFIDNSESITDIIPTDSQIIKLIVDRNYKKLHVA</sequence>
<dbReference type="KEGG" id="arac:E0W69_009225"/>
<evidence type="ECO:0000313" key="4">
    <source>
        <dbReference type="Proteomes" id="UP000292424"/>
    </source>
</evidence>
<keyword evidence="1" id="KW-0175">Coiled coil</keyword>
<feature type="domain" description="Rad50/SbcC-type AAA" evidence="2">
    <location>
        <begin position="7"/>
        <end position="253"/>
    </location>
</feature>
<reference evidence="3 4" key="1">
    <citation type="submission" date="2019-09" db="EMBL/GenBank/DDBJ databases">
        <title>Complete genome sequence of Arachidicoccus sp. B3-10 isolated from apple orchard soil.</title>
        <authorList>
            <person name="Kim H.S."/>
            <person name="Han K.-I."/>
            <person name="Suh M.K."/>
            <person name="Lee K.C."/>
            <person name="Eom M.K."/>
            <person name="Kim J.-S."/>
            <person name="Kang S.W."/>
            <person name="Sin Y."/>
            <person name="Lee J.-S."/>
        </authorList>
    </citation>
    <scope>NUCLEOTIDE SEQUENCE [LARGE SCALE GENOMIC DNA]</scope>
    <source>
        <strain evidence="3 4">B3-10</strain>
    </source>
</reference>
<dbReference type="PANTHER" id="PTHR32114">
    <property type="entry name" value="ABC TRANSPORTER ABCH.3"/>
    <property type="match status" value="1"/>
</dbReference>
<dbReference type="Pfam" id="PF13476">
    <property type="entry name" value="AAA_23"/>
    <property type="match status" value="1"/>
</dbReference>
<dbReference type="AlphaFoldDB" id="A0A5P2G014"/>
<dbReference type="InterPro" id="IPR038729">
    <property type="entry name" value="Rad50/SbcC_AAA"/>
</dbReference>
<feature type="coiled-coil region" evidence="1">
    <location>
        <begin position="371"/>
        <end position="448"/>
    </location>
</feature>
<evidence type="ECO:0000256" key="1">
    <source>
        <dbReference type="SAM" id="Coils"/>
    </source>
</evidence>
<evidence type="ECO:0000313" key="3">
    <source>
        <dbReference type="EMBL" id="QES88825.1"/>
    </source>
</evidence>
<protein>
    <submittedName>
        <fullName evidence="3">AAA family ATPase</fullName>
    </submittedName>
</protein>
<accession>A0A5P2G014</accession>
<dbReference type="SUPFAM" id="SSF52540">
    <property type="entry name" value="P-loop containing nucleoside triphosphate hydrolases"/>
    <property type="match status" value="1"/>
</dbReference>
<feature type="coiled-coil region" evidence="1">
    <location>
        <begin position="317"/>
        <end position="344"/>
    </location>
</feature>
<gene>
    <name evidence="3" type="ORF">E0W69_009225</name>
</gene>